<evidence type="ECO:0000313" key="12">
    <source>
        <dbReference type="EMBL" id="RLL97934.1"/>
    </source>
</evidence>
<dbReference type="Gene3D" id="2.40.180.10">
    <property type="entry name" value="Catalase core domain"/>
    <property type="match status" value="2"/>
</dbReference>
<dbReference type="STRING" id="1245748.A0A397HNU2"/>
<proteinExistence type="inferred from homology"/>
<dbReference type="Pfam" id="PF06628">
    <property type="entry name" value="Catalase-rel"/>
    <property type="match status" value="1"/>
</dbReference>
<dbReference type="GO" id="GO:0042744">
    <property type="term" value="P:hydrogen peroxide catabolic process"/>
    <property type="evidence" value="ECO:0007669"/>
    <property type="project" value="UniProtKB-KW"/>
</dbReference>
<dbReference type="GO" id="GO:0004096">
    <property type="term" value="F:catalase activity"/>
    <property type="evidence" value="ECO:0007669"/>
    <property type="project" value="UniProtKB-EC"/>
</dbReference>
<dbReference type="PIRSF" id="PIRSF038928">
    <property type="entry name" value="Catalase_clade1-3"/>
    <property type="match status" value="1"/>
</dbReference>
<name>A0A397HNU2_9EURO</name>
<keyword evidence="7" id="KW-0560">Oxidoreductase</keyword>
<feature type="binding site" description="axial binding residue" evidence="10">
    <location>
        <position position="402"/>
    </location>
    <ligand>
        <name>heme</name>
        <dbReference type="ChEBI" id="CHEBI:30413"/>
    </ligand>
    <ligandPart>
        <name>Fe</name>
        <dbReference type="ChEBI" id="CHEBI:18248"/>
    </ligandPart>
</feature>
<dbReference type="InterPro" id="IPR010582">
    <property type="entry name" value="Catalase_immune_responsive"/>
</dbReference>
<evidence type="ECO:0000256" key="10">
    <source>
        <dbReference type="PIRSR" id="PIRSR038928-2"/>
    </source>
</evidence>
<evidence type="ECO:0000313" key="13">
    <source>
        <dbReference type="Proteomes" id="UP000215289"/>
    </source>
</evidence>
<dbReference type="SMART" id="SM01060">
    <property type="entry name" value="Catalase"/>
    <property type="match status" value="1"/>
</dbReference>
<protein>
    <recommendedName>
        <fullName evidence="11">Catalase core domain-containing protein</fullName>
    </recommendedName>
</protein>
<comment type="caution">
    <text evidence="12">The sequence shown here is derived from an EMBL/GenBank/DDBJ whole genome shotgun (WGS) entry which is preliminary data.</text>
</comment>
<dbReference type="InterPro" id="IPR002226">
    <property type="entry name" value="Catalase_haem_BS"/>
</dbReference>
<keyword evidence="3" id="KW-0575">Peroxidase</keyword>
<dbReference type="InterPro" id="IPR011614">
    <property type="entry name" value="Catalase_core"/>
</dbReference>
<keyword evidence="5 10" id="KW-0349">Heme</keyword>
<keyword evidence="6 10" id="KW-0479">Metal-binding</keyword>
<dbReference type="PANTHER" id="PTHR11465:SF9">
    <property type="entry name" value="CATALASE"/>
    <property type="match status" value="1"/>
</dbReference>
<comment type="pathway">
    <text evidence="1">Alkaloid biosynthesis.</text>
</comment>
<dbReference type="InterPro" id="IPR018028">
    <property type="entry name" value="Catalase"/>
</dbReference>
<dbReference type="GO" id="GO:0005739">
    <property type="term" value="C:mitochondrion"/>
    <property type="evidence" value="ECO:0007669"/>
    <property type="project" value="TreeGrafter"/>
</dbReference>
<reference evidence="12 13" key="1">
    <citation type="submission" date="2018-08" db="EMBL/GenBank/DDBJ databases">
        <title>Draft genome sequences of two Aspergillus turcosus clinical strains isolated from bronchoalveolar lavage fluid: one azole-susceptible and the other azole-resistant.</title>
        <authorList>
            <person name="Parent-Michaud M."/>
            <person name="Dufresne P.J."/>
            <person name="Fournier E."/>
            <person name="Martineau C."/>
            <person name="Moreira S."/>
            <person name="Perkins V."/>
            <person name="De Repentigny L."/>
            <person name="Dufresne S.F."/>
        </authorList>
    </citation>
    <scope>NUCLEOTIDE SEQUENCE [LARGE SCALE GENOMIC DNA]</scope>
    <source>
        <strain evidence="12">HMR AF 1038</strain>
    </source>
</reference>
<dbReference type="EMBL" id="NIDN02000064">
    <property type="protein sequence ID" value="RLL97934.1"/>
    <property type="molecule type" value="Genomic_DNA"/>
</dbReference>
<dbReference type="InterPro" id="IPR024711">
    <property type="entry name" value="Catalase_clade1/3"/>
</dbReference>
<evidence type="ECO:0000256" key="1">
    <source>
        <dbReference type="ARBA" id="ARBA00004913"/>
    </source>
</evidence>
<comment type="similarity">
    <text evidence="2">Belongs to the catalase family.</text>
</comment>
<evidence type="ECO:0000256" key="5">
    <source>
        <dbReference type="ARBA" id="ARBA00022617"/>
    </source>
</evidence>
<evidence type="ECO:0000256" key="9">
    <source>
        <dbReference type="ARBA" id="ARBA00023324"/>
    </source>
</evidence>
<dbReference type="GO" id="GO:0005777">
    <property type="term" value="C:peroxisome"/>
    <property type="evidence" value="ECO:0007669"/>
    <property type="project" value="TreeGrafter"/>
</dbReference>
<dbReference type="PANTHER" id="PTHR11465">
    <property type="entry name" value="CATALASE"/>
    <property type="match status" value="1"/>
</dbReference>
<evidence type="ECO:0000256" key="8">
    <source>
        <dbReference type="ARBA" id="ARBA00023004"/>
    </source>
</evidence>
<accession>A0A397HNU2</accession>
<dbReference type="SUPFAM" id="SSF56634">
    <property type="entry name" value="Heme-dependent catalase-like"/>
    <property type="match status" value="1"/>
</dbReference>
<dbReference type="OrthoDB" id="6880011at2759"/>
<evidence type="ECO:0000256" key="3">
    <source>
        <dbReference type="ARBA" id="ARBA00022559"/>
    </source>
</evidence>
<keyword evidence="4" id="KW-0017">Alkaloid metabolism</keyword>
<evidence type="ECO:0000259" key="11">
    <source>
        <dbReference type="SMART" id="SM01060"/>
    </source>
</evidence>
<dbReference type="Proteomes" id="UP000215289">
    <property type="component" value="Unassembled WGS sequence"/>
</dbReference>
<dbReference type="Pfam" id="PF00199">
    <property type="entry name" value="Catalase"/>
    <property type="match status" value="2"/>
</dbReference>
<evidence type="ECO:0000256" key="4">
    <source>
        <dbReference type="ARBA" id="ARBA00022589"/>
    </source>
</evidence>
<dbReference type="GO" id="GO:0020037">
    <property type="term" value="F:heme binding"/>
    <property type="evidence" value="ECO:0007669"/>
    <property type="project" value="InterPro"/>
</dbReference>
<sequence>MPENPVYPISTYFFPLNQLPSVPMEHKALSERPKPATGQGDDHPAPMVIDGLLTLTEFCHDAGRIPDAPVSKGYFTMSNGCPLEDPLLTERIDKLEGKNRMASQLIQDLNVVDTISHVTRERIPERYVHAKGVGAFGTFEVTNKDFTVSDYTDAKFLNATGKKTRLFARFSTVAGERGYPDTVRDTKGLAFKLYTEEGNLDWAFLNPEIFLIRDPAKFPSLVHATKRDPASNLPDANMFWDYFNNHPEGYNALMRIFSDEGVWKHTLVRIKLVPDPPIDPDNDYFDLCCATTMAGKDPDWLTRRLYDEITSAQKDPKNKYPTWKVMAQLVKDPSMSPVNIFDATKILPEALFPWKEFGKITLTECPQNFFTQVEQAAFNPANVVPGWDISPDPLLQIRLFAYGDTQRYRLGVNNDQLPTNRPCSYVYSPTRRDGAYNMTNYANARNYIRSDDNKNPPDNYNASFLDWSGKLERFKSAVDSTDYQQCYDHYKSMTAKLQKNFVTNVATSLCTAQMTTQDKSIGIFNQINSDLADQIKKALKERIACNKKLAQKSLGVVAGAEQPHELSYVPPTAPDPLTGVVYDIFDKM</sequence>
<keyword evidence="9" id="KW-0376">Hydrogen peroxide</keyword>
<dbReference type="GO" id="GO:0009820">
    <property type="term" value="P:alkaloid metabolic process"/>
    <property type="evidence" value="ECO:0007669"/>
    <property type="project" value="UniProtKB-KW"/>
</dbReference>
<dbReference type="AlphaFoldDB" id="A0A397HNU2"/>
<evidence type="ECO:0000256" key="6">
    <source>
        <dbReference type="ARBA" id="ARBA00022723"/>
    </source>
</evidence>
<comment type="cofactor">
    <cofactor evidence="10">
        <name>heme</name>
        <dbReference type="ChEBI" id="CHEBI:30413"/>
    </cofactor>
</comment>
<dbReference type="GO" id="GO:0042542">
    <property type="term" value="P:response to hydrogen peroxide"/>
    <property type="evidence" value="ECO:0007669"/>
    <property type="project" value="TreeGrafter"/>
</dbReference>
<feature type="domain" description="Catalase core" evidence="11">
    <location>
        <begin position="76"/>
        <end position="456"/>
    </location>
</feature>
<dbReference type="PROSITE" id="PS51402">
    <property type="entry name" value="CATALASE_3"/>
    <property type="match status" value="1"/>
</dbReference>
<dbReference type="InterPro" id="IPR020835">
    <property type="entry name" value="Catalase_sf"/>
</dbReference>
<organism evidence="12 13">
    <name type="scientific">Aspergillus turcosus</name>
    <dbReference type="NCBI Taxonomy" id="1245748"/>
    <lineage>
        <taxon>Eukaryota</taxon>
        <taxon>Fungi</taxon>
        <taxon>Dikarya</taxon>
        <taxon>Ascomycota</taxon>
        <taxon>Pezizomycotina</taxon>
        <taxon>Eurotiomycetes</taxon>
        <taxon>Eurotiomycetidae</taxon>
        <taxon>Eurotiales</taxon>
        <taxon>Aspergillaceae</taxon>
        <taxon>Aspergillus</taxon>
        <taxon>Aspergillus subgen. Fumigati</taxon>
    </lineage>
</organism>
<keyword evidence="13" id="KW-1185">Reference proteome</keyword>
<keyword evidence="8 10" id="KW-0408">Iron</keyword>
<evidence type="ECO:0000256" key="7">
    <source>
        <dbReference type="ARBA" id="ARBA00023002"/>
    </source>
</evidence>
<evidence type="ECO:0000256" key="2">
    <source>
        <dbReference type="ARBA" id="ARBA00005329"/>
    </source>
</evidence>
<dbReference type="PROSITE" id="PS00437">
    <property type="entry name" value="CATALASE_1"/>
    <property type="match status" value="1"/>
</dbReference>
<gene>
    <name evidence="12" type="ORF">CFD26_103336</name>
</gene>
<dbReference type="PRINTS" id="PR00067">
    <property type="entry name" value="CATALASE"/>
</dbReference>
<dbReference type="GO" id="GO:0046872">
    <property type="term" value="F:metal ion binding"/>
    <property type="evidence" value="ECO:0007669"/>
    <property type="project" value="UniProtKB-KW"/>
</dbReference>